<organism evidence="3">
    <name type="scientific">Hydatigena taeniaeformis</name>
    <name type="common">Feline tapeworm</name>
    <name type="synonym">Taenia taeniaeformis</name>
    <dbReference type="NCBI Taxonomy" id="6205"/>
    <lineage>
        <taxon>Eukaryota</taxon>
        <taxon>Metazoa</taxon>
        <taxon>Spiralia</taxon>
        <taxon>Lophotrochozoa</taxon>
        <taxon>Platyhelminthes</taxon>
        <taxon>Cestoda</taxon>
        <taxon>Eucestoda</taxon>
        <taxon>Cyclophyllidea</taxon>
        <taxon>Taeniidae</taxon>
        <taxon>Hydatigera</taxon>
    </lineage>
</organism>
<dbReference type="EMBL" id="UYWX01021003">
    <property type="protein sequence ID" value="VDM34619.1"/>
    <property type="molecule type" value="Genomic_DNA"/>
</dbReference>
<dbReference type="AlphaFoldDB" id="A0A0R3X858"/>
<dbReference type="WBParaSite" id="TTAC_0000973301-mRNA-1">
    <property type="protein sequence ID" value="TTAC_0000973301-mRNA-1"/>
    <property type="gene ID" value="TTAC_0000973301"/>
</dbReference>
<evidence type="ECO:0000313" key="2">
    <source>
        <dbReference type="Proteomes" id="UP000274429"/>
    </source>
</evidence>
<protein>
    <submittedName>
        <fullName evidence="3">Metallophos domain-containing protein</fullName>
    </submittedName>
</protein>
<evidence type="ECO:0000313" key="3">
    <source>
        <dbReference type="WBParaSite" id="TTAC_0000973301-mRNA-1"/>
    </source>
</evidence>
<name>A0A0R3X858_HYDTA</name>
<sequence length="77" mass="8535">MLQSKRYTSRQQDSEDIVITLVCGDVCGHFKTLYARIKKVLSTAGSFEALFCVGDFFGENGEDFEKLCEDSSAGMLP</sequence>
<dbReference type="STRING" id="6205.A0A0R3X858"/>
<gene>
    <name evidence="1" type="ORF">TTAC_LOCUS9718</name>
</gene>
<reference evidence="1 2" key="2">
    <citation type="submission" date="2018-11" db="EMBL/GenBank/DDBJ databases">
        <authorList>
            <consortium name="Pathogen Informatics"/>
        </authorList>
    </citation>
    <scope>NUCLEOTIDE SEQUENCE [LARGE SCALE GENOMIC DNA]</scope>
</reference>
<reference evidence="3" key="1">
    <citation type="submission" date="2017-02" db="UniProtKB">
        <authorList>
            <consortium name="WormBaseParasite"/>
        </authorList>
    </citation>
    <scope>IDENTIFICATION</scope>
</reference>
<proteinExistence type="predicted"/>
<dbReference type="OrthoDB" id="444325at2759"/>
<accession>A0A0R3X858</accession>
<evidence type="ECO:0000313" key="1">
    <source>
        <dbReference type="EMBL" id="VDM34619.1"/>
    </source>
</evidence>
<keyword evidence="2" id="KW-1185">Reference proteome</keyword>
<dbReference type="Proteomes" id="UP000274429">
    <property type="component" value="Unassembled WGS sequence"/>
</dbReference>